<gene>
    <name evidence="2" type="ORF">Tco_0954225</name>
</gene>
<reference evidence="2" key="2">
    <citation type="submission" date="2022-01" db="EMBL/GenBank/DDBJ databases">
        <authorList>
            <person name="Yamashiro T."/>
            <person name="Shiraishi A."/>
            <person name="Satake H."/>
            <person name="Nakayama K."/>
        </authorList>
    </citation>
    <scope>NUCLEOTIDE SEQUENCE</scope>
</reference>
<dbReference type="Proteomes" id="UP001151760">
    <property type="component" value="Unassembled WGS sequence"/>
</dbReference>
<evidence type="ECO:0000313" key="2">
    <source>
        <dbReference type="EMBL" id="GJT45510.1"/>
    </source>
</evidence>
<keyword evidence="3" id="KW-1185">Reference proteome</keyword>
<evidence type="ECO:0000259" key="1">
    <source>
        <dbReference type="Pfam" id="PF24626"/>
    </source>
</evidence>
<sequence length="236" mass="28093">MFSIIYEPVHGIIYKNSKKEKRVMRHSEIHKELTNDEVEYLKLFEEEIEVRLKHRNQMRRWEMYVNGRPLGLKENAQNNRPLEGDSNMMVEEVQATHEVVRANITEANDKYKVAADKHRRKTLFQVGDEVMVFLRKERFPVGTYCKLQPKKYSMCKILQKINDNAYVVDLLNTMSILKTFIVLDIYELHSEDMKEGKDSRTSSSKERGNDEDMINELAEEYIDHLERGKRIQRKHE</sequence>
<protein>
    <recommendedName>
        <fullName evidence="1">Tf2-1-like SH3-like domain-containing protein</fullName>
    </recommendedName>
</protein>
<dbReference type="Pfam" id="PF24626">
    <property type="entry name" value="SH3_Tf2-1"/>
    <property type="match status" value="1"/>
</dbReference>
<dbReference type="EMBL" id="BQNB010015908">
    <property type="protein sequence ID" value="GJT45510.1"/>
    <property type="molecule type" value="Genomic_DNA"/>
</dbReference>
<reference evidence="2" key="1">
    <citation type="journal article" date="2022" name="Int. J. Mol. Sci.">
        <title>Draft Genome of Tanacetum Coccineum: Genomic Comparison of Closely Related Tanacetum-Family Plants.</title>
        <authorList>
            <person name="Yamashiro T."/>
            <person name="Shiraishi A."/>
            <person name="Nakayama K."/>
            <person name="Satake H."/>
        </authorList>
    </citation>
    <scope>NUCLEOTIDE SEQUENCE</scope>
</reference>
<feature type="domain" description="Tf2-1-like SH3-like" evidence="1">
    <location>
        <begin position="127"/>
        <end position="185"/>
    </location>
</feature>
<name>A0ABQ5E258_9ASTR</name>
<dbReference type="InterPro" id="IPR056924">
    <property type="entry name" value="SH3_Tf2-1"/>
</dbReference>
<proteinExistence type="predicted"/>
<accession>A0ABQ5E258</accession>
<organism evidence="2 3">
    <name type="scientific">Tanacetum coccineum</name>
    <dbReference type="NCBI Taxonomy" id="301880"/>
    <lineage>
        <taxon>Eukaryota</taxon>
        <taxon>Viridiplantae</taxon>
        <taxon>Streptophyta</taxon>
        <taxon>Embryophyta</taxon>
        <taxon>Tracheophyta</taxon>
        <taxon>Spermatophyta</taxon>
        <taxon>Magnoliopsida</taxon>
        <taxon>eudicotyledons</taxon>
        <taxon>Gunneridae</taxon>
        <taxon>Pentapetalae</taxon>
        <taxon>asterids</taxon>
        <taxon>campanulids</taxon>
        <taxon>Asterales</taxon>
        <taxon>Asteraceae</taxon>
        <taxon>Asteroideae</taxon>
        <taxon>Anthemideae</taxon>
        <taxon>Anthemidinae</taxon>
        <taxon>Tanacetum</taxon>
    </lineage>
</organism>
<evidence type="ECO:0000313" key="3">
    <source>
        <dbReference type="Proteomes" id="UP001151760"/>
    </source>
</evidence>
<comment type="caution">
    <text evidence="2">The sequence shown here is derived from an EMBL/GenBank/DDBJ whole genome shotgun (WGS) entry which is preliminary data.</text>
</comment>